<dbReference type="SFLD" id="SFLDG01060">
    <property type="entry name" value="BATS_domain_containing"/>
    <property type="match status" value="1"/>
</dbReference>
<accession>A0A1W1V2Q7</accession>
<evidence type="ECO:0000259" key="9">
    <source>
        <dbReference type="SMART" id="SM00876"/>
    </source>
</evidence>
<evidence type="ECO:0000259" key="8">
    <source>
        <dbReference type="SMART" id="SM00729"/>
    </source>
</evidence>
<sequence length="375" mass="43329">MSFYNVYEKYKDFEVEEFFEKVTENDVLRSLNKDRLDQWDLLTLLSPQASKFLEPMARKAQRLTQQHFGKSILLFTPMYLSNYCTNRCVYCTYNAENHIFRKRLSMEEIEIEAAAIAKTGLQHILILTGGSREITPVEYIVDSVQVLKKYFTSISIEIYALTQDEYKKVVNAGVDGFTIYQEVYNEEIYDKVHLSGEKKNYRFRIDAPERACKAGMRTVNIGALLGLNKWRKEAFITGLHADYLQNKYPEVDISISPPRIRPHVGVFDEVYHVDDPSLLQIMFAYRLFIPRAGITISTRESAEFRNNILSLGVTKMSAGVSTEVGGHTTEEHQDPQFEIADNRNVEEMRDAILARGYQPIFKDWMPLADEALSNY</sequence>
<dbReference type="Pfam" id="PF06968">
    <property type="entry name" value="BATS"/>
    <property type="match status" value="1"/>
</dbReference>
<evidence type="ECO:0000313" key="11">
    <source>
        <dbReference type="Proteomes" id="UP000192731"/>
    </source>
</evidence>
<dbReference type="GO" id="GO:0005506">
    <property type="term" value="F:iron ion binding"/>
    <property type="evidence" value="ECO:0007669"/>
    <property type="project" value="InterPro"/>
</dbReference>
<dbReference type="InterPro" id="IPR006638">
    <property type="entry name" value="Elp3/MiaA/NifB-like_rSAM"/>
</dbReference>
<keyword evidence="5" id="KW-0408">Iron</keyword>
<keyword evidence="2" id="KW-0004">4Fe-4S</keyword>
<evidence type="ECO:0000256" key="2">
    <source>
        <dbReference type="ARBA" id="ARBA00022485"/>
    </source>
</evidence>
<dbReference type="STRING" id="656914.SAMN00017405_1272"/>
<dbReference type="GO" id="GO:0016829">
    <property type="term" value="F:lyase activity"/>
    <property type="evidence" value="ECO:0007669"/>
    <property type="project" value="UniProtKB-KW"/>
</dbReference>
<feature type="domain" description="Elp3/MiaA/NifB-like radical SAM core" evidence="8">
    <location>
        <begin position="74"/>
        <end position="285"/>
    </location>
</feature>
<dbReference type="InterPro" id="IPR034428">
    <property type="entry name" value="ThiH/NoCL/HydG-like"/>
</dbReference>
<evidence type="ECO:0000256" key="3">
    <source>
        <dbReference type="ARBA" id="ARBA00022691"/>
    </source>
</evidence>
<reference evidence="10 11" key="1">
    <citation type="submission" date="2017-04" db="EMBL/GenBank/DDBJ databases">
        <authorList>
            <person name="Afonso C.L."/>
            <person name="Miller P.J."/>
            <person name="Scott M.A."/>
            <person name="Spackman E."/>
            <person name="Goraichik I."/>
            <person name="Dimitrov K.M."/>
            <person name="Suarez D.L."/>
            <person name="Swayne D.E."/>
        </authorList>
    </citation>
    <scope>NUCLEOTIDE SEQUENCE [LARGE SCALE GENOMIC DNA]</scope>
    <source>
        <strain evidence="10 11">DSM 11270</strain>
    </source>
</reference>
<comment type="cofactor">
    <cofactor evidence="7">
        <name>[2Fe-2S] cluster</name>
        <dbReference type="ChEBI" id="CHEBI:190135"/>
    </cofactor>
</comment>
<dbReference type="SMART" id="SM00729">
    <property type="entry name" value="Elp3"/>
    <property type="match status" value="1"/>
</dbReference>
<dbReference type="GO" id="GO:0051539">
    <property type="term" value="F:4 iron, 4 sulfur cluster binding"/>
    <property type="evidence" value="ECO:0007669"/>
    <property type="project" value="UniProtKB-KW"/>
</dbReference>
<evidence type="ECO:0000256" key="6">
    <source>
        <dbReference type="ARBA" id="ARBA00023014"/>
    </source>
</evidence>
<dbReference type="InterPro" id="IPR012726">
    <property type="entry name" value="ThiH"/>
</dbReference>
<evidence type="ECO:0000256" key="1">
    <source>
        <dbReference type="ARBA" id="ARBA00001966"/>
    </source>
</evidence>
<dbReference type="EMBL" id="FWWT01000013">
    <property type="protein sequence ID" value="SMB87311.1"/>
    <property type="molecule type" value="Genomic_DNA"/>
</dbReference>
<dbReference type="RefSeq" id="WP_084052660.1">
    <property type="nucleotide sequence ID" value="NZ_FWWT01000013.1"/>
</dbReference>
<dbReference type="SUPFAM" id="SSF102114">
    <property type="entry name" value="Radical SAM enzymes"/>
    <property type="match status" value="1"/>
</dbReference>
<dbReference type="InterPro" id="IPR013785">
    <property type="entry name" value="Aldolase_TIM"/>
</dbReference>
<dbReference type="CDD" id="cd01335">
    <property type="entry name" value="Radical_SAM"/>
    <property type="match status" value="1"/>
</dbReference>
<gene>
    <name evidence="10" type="ORF">SAMN00017405_1272</name>
</gene>
<dbReference type="PANTHER" id="PTHR43583">
    <property type="entry name" value="2-IMINOACETATE SYNTHASE"/>
    <property type="match status" value="1"/>
</dbReference>
<dbReference type="Pfam" id="PF04055">
    <property type="entry name" value="Radical_SAM"/>
    <property type="match status" value="1"/>
</dbReference>
<name>A0A1W1V2Q7_DESTI</name>
<evidence type="ECO:0000256" key="5">
    <source>
        <dbReference type="ARBA" id="ARBA00023004"/>
    </source>
</evidence>
<keyword evidence="4" id="KW-0479">Metal-binding</keyword>
<dbReference type="Gene3D" id="3.20.20.70">
    <property type="entry name" value="Aldolase class I"/>
    <property type="match status" value="1"/>
</dbReference>
<dbReference type="GO" id="GO:0009228">
    <property type="term" value="P:thiamine biosynthetic process"/>
    <property type="evidence" value="ECO:0007669"/>
    <property type="project" value="InterPro"/>
</dbReference>
<dbReference type="SMART" id="SM00876">
    <property type="entry name" value="BATS"/>
    <property type="match status" value="1"/>
</dbReference>
<keyword evidence="10" id="KW-0456">Lyase</keyword>
<keyword evidence="6" id="KW-0411">Iron-sulfur</keyword>
<proteinExistence type="predicted"/>
<keyword evidence="11" id="KW-1185">Reference proteome</keyword>
<dbReference type="AlphaFoldDB" id="A0A1W1V2Q7"/>
<dbReference type="InterPro" id="IPR058240">
    <property type="entry name" value="rSAM_sf"/>
</dbReference>
<feature type="domain" description="Biotin and thiamin synthesis-associated" evidence="9">
    <location>
        <begin position="256"/>
        <end position="359"/>
    </location>
</feature>
<organism evidence="10 11">
    <name type="scientific">Desulfonispora thiosulfatigenes DSM 11270</name>
    <dbReference type="NCBI Taxonomy" id="656914"/>
    <lineage>
        <taxon>Bacteria</taxon>
        <taxon>Bacillati</taxon>
        <taxon>Bacillota</taxon>
        <taxon>Clostridia</taxon>
        <taxon>Eubacteriales</taxon>
        <taxon>Peptococcaceae</taxon>
        <taxon>Desulfonispora</taxon>
    </lineage>
</organism>
<comment type="cofactor">
    <cofactor evidence="1">
        <name>[4Fe-4S] cluster</name>
        <dbReference type="ChEBI" id="CHEBI:49883"/>
    </cofactor>
</comment>
<dbReference type="InterPro" id="IPR007197">
    <property type="entry name" value="rSAM"/>
</dbReference>
<dbReference type="SFLD" id="SFLDF00301">
    <property type="entry name" value="2-iminoacetate_synthase_(ThiH)"/>
    <property type="match status" value="1"/>
</dbReference>
<protein>
    <submittedName>
        <fullName evidence="10">Tyrosine lyase ThiH</fullName>
    </submittedName>
</protein>
<dbReference type="Proteomes" id="UP000192731">
    <property type="component" value="Unassembled WGS sequence"/>
</dbReference>
<dbReference type="PANTHER" id="PTHR43583:SF1">
    <property type="entry name" value="2-IMINOACETATE SYNTHASE"/>
    <property type="match status" value="1"/>
</dbReference>
<dbReference type="SFLD" id="SFLDG01081">
    <property type="entry name" value="cleavage_of_the_Ca-Cb_bond_in"/>
    <property type="match status" value="1"/>
</dbReference>
<dbReference type="NCBIfam" id="TIGR02351">
    <property type="entry name" value="thiH"/>
    <property type="match status" value="1"/>
</dbReference>
<dbReference type="SFLD" id="SFLDS00029">
    <property type="entry name" value="Radical_SAM"/>
    <property type="match status" value="1"/>
</dbReference>
<keyword evidence="3" id="KW-0949">S-adenosyl-L-methionine</keyword>
<evidence type="ECO:0000256" key="7">
    <source>
        <dbReference type="ARBA" id="ARBA00034078"/>
    </source>
</evidence>
<dbReference type="InterPro" id="IPR010722">
    <property type="entry name" value="BATS_dom"/>
</dbReference>
<evidence type="ECO:0000256" key="4">
    <source>
        <dbReference type="ARBA" id="ARBA00022723"/>
    </source>
</evidence>
<dbReference type="OrthoDB" id="9801120at2"/>
<evidence type="ECO:0000313" key="10">
    <source>
        <dbReference type="EMBL" id="SMB87311.1"/>
    </source>
</evidence>